<accession>A0A0D5Y0P3</accession>
<evidence type="ECO:0000256" key="1">
    <source>
        <dbReference type="SAM" id="MobiDB-lite"/>
    </source>
</evidence>
<evidence type="ECO:0000313" key="2">
    <source>
        <dbReference type="EMBL" id="AKA24871.1"/>
    </source>
</evidence>
<sequence>MLRGDTHGCGWHECPSWRLGVIQPQWRGGCRSCPGLPRHVDRSISSQYLSTRINKSGSHPKCRDRLPEHGNNNKWRPVGYARTREDR</sequence>
<organism evidence="2 3">
    <name type="scientific">Pseudomonas chlororaphis</name>
    <dbReference type="NCBI Taxonomy" id="587753"/>
    <lineage>
        <taxon>Bacteria</taxon>
        <taxon>Pseudomonadati</taxon>
        <taxon>Pseudomonadota</taxon>
        <taxon>Gammaproteobacteria</taxon>
        <taxon>Pseudomonadales</taxon>
        <taxon>Pseudomonadaceae</taxon>
        <taxon>Pseudomonas</taxon>
    </lineage>
</organism>
<reference evidence="2 3" key="1">
    <citation type="journal article" date="2015" name="Mol. Plant Microbe Interact.">
        <title>Comparative Genomic Analysis of Pseudomonas chlororaphis PCL1606 Reveals New Insight into Antifungal Compounds Involved in Biocontrol.</title>
        <authorList>
            <person name="Calderon C.E."/>
            <person name="Ramos C."/>
            <person name="de Vicente A."/>
            <person name="Cazorla F.M."/>
        </authorList>
    </citation>
    <scope>NUCLEOTIDE SEQUENCE [LARGE SCALE GENOMIC DNA]</scope>
    <source>
        <strain evidence="2 3">PCL1606</strain>
    </source>
</reference>
<name>A0A0D5Y0P3_9PSED</name>
<evidence type="ECO:0000313" key="3">
    <source>
        <dbReference type="Proteomes" id="UP000032748"/>
    </source>
</evidence>
<dbReference type="Proteomes" id="UP000032748">
    <property type="component" value="Chromosome"/>
</dbReference>
<feature type="region of interest" description="Disordered" evidence="1">
    <location>
        <begin position="54"/>
        <end position="87"/>
    </location>
</feature>
<proteinExistence type="predicted"/>
<gene>
    <name evidence="2" type="ORF">PCL1606_34190</name>
</gene>
<protein>
    <submittedName>
        <fullName evidence="2">Uncharacterized protein</fullName>
    </submittedName>
</protein>
<dbReference type="EMBL" id="CP011110">
    <property type="protein sequence ID" value="AKA24871.1"/>
    <property type="molecule type" value="Genomic_DNA"/>
</dbReference>
<dbReference type="KEGG" id="pcz:PCL1606_34190"/>
<dbReference type="AlphaFoldDB" id="A0A0D5Y0P3"/>